<dbReference type="PANTHER" id="PTHR30627:SF2">
    <property type="entry name" value="PEPTIDOGLYCAN D,D-TRANSPEPTIDASE MRDA"/>
    <property type="match status" value="1"/>
</dbReference>
<evidence type="ECO:0000256" key="7">
    <source>
        <dbReference type="ARBA" id="ARBA00022801"/>
    </source>
</evidence>
<accession>A0A1F4XKW3</accession>
<dbReference type="AlphaFoldDB" id="A0A1F4XKW3"/>
<keyword evidence="9" id="KW-0573">Peptidoglycan synthesis</keyword>
<evidence type="ECO:0000256" key="5">
    <source>
        <dbReference type="ARBA" id="ARBA00022670"/>
    </source>
</evidence>
<feature type="transmembrane region" description="Helical" evidence="13">
    <location>
        <begin position="53"/>
        <end position="71"/>
    </location>
</feature>
<proteinExistence type="predicted"/>
<evidence type="ECO:0000256" key="4">
    <source>
        <dbReference type="ARBA" id="ARBA00022519"/>
    </source>
</evidence>
<evidence type="ECO:0000256" key="3">
    <source>
        <dbReference type="ARBA" id="ARBA00022475"/>
    </source>
</evidence>
<dbReference type="SUPFAM" id="SSF56601">
    <property type="entry name" value="beta-lactamase/transpeptidase-like"/>
    <property type="match status" value="1"/>
</dbReference>
<dbReference type="EMBL" id="MEWR01000008">
    <property type="protein sequence ID" value="OGC82351.1"/>
    <property type="molecule type" value="Genomic_DNA"/>
</dbReference>
<organism evidence="16 17">
    <name type="scientific">Candidatus Abawacabacteria bacterium RBG_16_42_10</name>
    <dbReference type="NCBI Taxonomy" id="1817814"/>
    <lineage>
        <taxon>Bacteria</taxon>
        <taxon>Candidatus Abawacaibacteriota</taxon>
    </lineage>
</organism>
<keyword evidence="11 13" id="KW-0472">Membrane</keyword>
<comment type="subcellular location">
    <subcellularLocation>
        <location evidence="2">Cell membrane</location>
    </subcellularLocation>
    <subcellularLocation>
        <location evidence="1">Membrane</location>
        <topology evidence="1">Single-pass membrane protein</topology>
    </subcellularLocation>
</comment>
<dbReference type="GO" id="GO:0071555">
    <property type="term" value="P:cell wall organization"/>
    <property type="evidence" value="ECO:0007669"/>
    <property type="project" value="UniProtKB-KW"/>
</dbReference>
<evidence type="ECO:0000256" key="8">
    <source>
        <dbReference type="ARBA" id="ARBA00022960"/>
    </source>
</evidence>
<dbReference type="GO" id="GO:0009252">
    <property type="term" value="P:peptidoglycan biosynthetic process"/>
    <property type="evidence" value="ECO:0007669"/>
    <property type="project" value="UniProtKB-KW"/>
</dbReference>
<dbReference type="STRING" id="1817814.A2V81_02355"/>
<evidence type="ECO:0000259" key="15">
    <source>
        <dbReference type="Pfam" id="PF03717"/>
    </source>
</evidence>
<dbReference type="GO" id="GO:0008360">
    <property type="term" value="P:regulation of cell shape"/>
    <property type="evidence" value="ECO:0007669"/>
    <property type="project" value="UniProtKB-KW"/>
</dbReference>
<dbReference type="Proteomes" id="UP000177614">
    <property type="component" value="Unassembled WGS sequence"/>
</dbReference>
<dbReference type="NCBIfam" id="TIGR03423">
    <property type="entry name" value="pbp2_mrdA"/>
    <property type="match status" value="1"/>
</dbReference>
<gene>
    <name evidence="16" type="ORF">A2V81_02355</name>
</gene>
<sequence length="651" mass="72606">MSKRWNIFDKHFEQEINLKSDDNNPDQWQDVIYTPNDNLLPDSSIAFQTSFRILKWIIIIAVVALVVRLAYLQFAMGDVLFERGQENYLRIYVTRAMRGIIYDREQIPLVENIPHDSAAIIPADLPNSDTERDALFHQIATILDISVQEIADISEKYRFLYTPIIIKSNIDHESKLRLLSTFPNQASGVTVIEDFSRKYLSASTGMSHAMGYLGKINDQEWQNERDTYTLDSNVGRTGIENSYEEYLRGTNGQKKIVVNAKHSKIDTLFTSEPENGCDLVTTFDSDLQNKVYRLLKESIRSSGATGGSVVIMNPQNGQILSLISLPDFDNNLFIDGIKGKDEVTAYERLTKDKNTPFLNRAISGAYPPGSTFKLVTAASVLENNIVSANDHLDAPGFISVPNQFRPDENFIYKDWKDSGHGSIDIVDAIAESSDTFFYKVSGGYQTFQGVGTEKISEIARKFGLGSTLGIDLPNEVSGTVPTSEWKKDILGLPWVTGDTYNYAIGQGYLLTTPLQVAAFTSVIANNGKLYQPYIVKEISNCELSSRKEPKILSKDFLKNSSITTIAQGMYEAVYNKDGTAKSLQSLPFKVAGKTGTAQFNNNQDIHAWFTAYAPFDNPEIVVTVMLEGGGEGSQIAVPIAKQILSWWHNAK</sequence>
<dbReference type="Gene3D" id="3.30.1390.30">
    <property type="entry name" value="Penicillin-binding protein 2a, domain 3"/>
    <property type="match status" value="1"/>
</dbReference>
<keyword evidence="12" id="KW-0961">Cell wall biogenesis/degradation</keyword>
<evidence type="ECO:0000256" key="1">
    <source>
        <dbReference type="ARBA" id="ARBA00004167"/>
    </source>
</evidence>
<dbReference type="GO" id="GO:0005886">
    <property type="term" value="C:plasma membrane"/>
    <property type="evidence" value="ECO:0007669"/>
    <property type="project" value="UniProtKB-SubCell"/>
</dbReference>
<evidence type="ECO:0000256" key="10">
    <source>
        <dbReference type="ARBA" id="ARBA00022989"/>
    </source>
</evidence>
<reference evidence="16 17" key="1">
    <citation type="journal article" date="2016" name="Nat. Commun.">
        <title>Thousands of microbial genomes shed light on interconnected biogeochemical processes in an aquifer system.</title>
        <authorList>
            <person name="Anantharaman K."/>
            <person name="Brown C.T."/>
            <person name="Hug L.A."/>
            <person name="Sharon I."/>
            <person name="Castelle C.J."/>
            <person name="Probst A.J."/>
            <person name="Thomas B.C."/>
            <person name="Singh A."/>
            <person name="Wilkins M.J."/>
            <person name="Karaoz U."/>
            <person name="Brodie E.L."/>
            <person name="Williams K.H."/>
            <person name="Hubbard S.S."/>
            <person name="Banfield J.F."/>
        </authorList>
    </citation>
    <scope>NUCLEOTIDE SEQUENCE [LARGE SCALE GENOMIC DNA]</scope>
</reference>
<evidence type="ECO:0000256" key="13">
    <source>
        <dbReference type="SAM" id="Phobius"/>
    </source>
</evidence>
<dbReference type="GO" id="GO:0006508">
    <property type="term" value="P:proteolysis"/>
    <property type="evidence" value="ECO:0007669"/>
    <property type="project" value="UniProtKB-KW"/>
</dbReference>
<evidence type="ECO:0000256" key="2">
    <source>
        <dbReference type="ARBA" id="ARBA00004236"/>
    </source>
</evidence>
<dbReference type="GO" id="GO:0008658">
    <property type="term" value="F:penicillin binding"/>
    <property type="evidence" value="ECO:0007669"/>
    <property type="project" value="InterPro"/>
</dbReference>
<evidence type="ECO:0000256" key="6">
    <source>
        <dbReference type="ARBA" id="ARBA00022692"/>
    </source>
</evidence>
<dbReference type="Gene3D" id="3.90.1310.10">
    <property type="entry name" value="Penicillin-binding protein 2a (Domain 2)"/>
    <property type="match status" value="1"/>
</dbReference>
<evidence type="ECO:0000256" key="12">
    <source>
        <dbReference type="ARBA" id="ARBA00023316"/>
    </source>
</evidence>
<feature type="domain" description="Penicillin-binding protein dimerisation" evidence="15">
    <location>
        <begin position="95"/>
        <end position="265"/>
    </location>
</feature>
<dbReference type="PANTHER" id="PTHR30627">
    <property type="entry name" value="PEPTIDOGLYCAN D,D-TRANSPEPTIDASE"/>
    <property type="match status" value="1"/>
</dbReference>
<dbReference type="InterPro" id="IPR036138">
    <property type="entry name" value="PBP_dimer_sf"/>
</dbReference>
<dbReference type="Pfam" id="PF03717">
    <property type="entry name" value="PBP_dimer"/>
    <property type="match status" value="1"/>
</dbReference>
<evidence type="ECO:0000256" key="11">
    <source>
        <dbReference type="ARBA" id="ARBA00023136"/>
    </source>
</evidence>
<dbReference type="InterPro" id="IPR017790">
    <property type="entry name" value="Penicillin-binding_protein_2"/>
</dbReference>
<dbReference type="InterPro" id="IPR012338">
    <property type="entry name" value="Beta-lactam/transpept-like"/>
</dbReference>
<dbReference type="InterPro" id="IPR001460">
    <property type="entry name" value="PCN-bd_Tpept"/>
</dbReference>
<dbReference type="GO" id="GO:0009002">
    <property type="term" value="F:serine-type D-Ala-D-Ala carboxypeptidase activity"/>
    <property type="evidence" value="ECO:0007669"/>
    <property type="project" value="InterPro"/>
</dbReference>
<keyword evidence="8" id="KW-0133">Cell shape</keyword>
<comment type="caution">
    <text evidence="16">The sequence shown here is derived from an EMBL/GenBank/DDBJ whole genome shotgun (WGS) entry which is preliminary data.</text>
</comment>
<keyword evidence="6 13" id="KW-0812">Transmembrane</keyword>
<evidence type="ECO:0000259" key="14">
    <source>
        <dbReference type="Pfam" id="PF00905"/>
    </source>
</evidence>
<keyword evidence="7" id="KW-0378">Hydrolase</keyword>
<keyword evidence="10 13" id="KW-1133">Transmembrane helix</keyword>
<name>A0A1F4XKW3_9BACT</name>
<dbReference type="Gene3D" id="3.40.710.10">
    <property type="entry name" value="DD-peptidase/beta-lactamase superfamily"/>
    <property type="match status" value="1"/>
</dbReference>
<evidence type="ECO:0000313" key="16">
    <source>
        <dbReference type="EMBL" id="OGC82351.1"/>
    </source>
</evidence>
<keyword evidence="4" id="KW-0997">Cell inner membrane</keyword>
<keyword evidence="3" id="KW-1003">Cell membrane</keyword>
<dbReference type="SUPFAM" id="SSF56519">
    <property type="entry name" value="Penicillin binding protein dimerisation domain"/>
    <property type="match status" value="1"/>
</dbReference>
<protein>
    <submittedName>
        <fullName evidence="16">Penicillin-binding protein 2</fullName>
    </submittedName>
</protein>
<dbReference type="Pfam" id="PF00905">
    <property type="entry name" value="Transpeptidase"/>
    <property type="match status" value="1"/>
</dbReference>
<dbReference type="GO" id="GO:0071972">
    <property type="term" value="F:peptidoglycan L,D-transpeptidase activity"/>
    <property type="evidence" value="ECO:0007669"/>
    <property type="project" value="TreeGrafter"/>
</dbReference>
<keyword evidence="5" id="KW-0645">Protease</keyword>
<dbReference type="InterPro" id="IPR005311">
    <property type="entry name" value="PBP_dimer"/>
</dbReference>
<dbReference type="InterPro" id="IPR050515">
    <property type="entry name" value="Beta-lactam/transpept"/>
</dbReference>
<evidence type="ECO:0000256" key="9">
    <source>
        <dbReference type="ARBA" id="ARBA00022984"/>
    </source>
</evidence>
<feature type="domain" description="Penicillin-binding protein transpeptidase" evidence="14">
    <location>
        <begin position="307"/>
        <end position="644"/>
    </location>
</feature>
<evidence type="ECO:0000313" key="17">
    <source>
        <dbReference type="Proteomes" id="UP000177614"/>
    </source>
</evidence>